<comment type="similarity">
    <text evidence="1">Belongs to the ENTR1 family.</text>
</comment>
<organism evidence="6 7">
    <name type="scientific">Phyllotreta striolata</name>
    <name type="common">Striped flea beetle</name>
    <name type="synonym">Crioceris striolata</name>
    <dbReference type="NCBI Taxonomy" id="444603"/>
    <lineage>
        <taxon>Eukaryota</taxon>
        <taxon>Metazoa</taxon>
        <taxon>Ecdysozoa</taxon>
        <taxon>Arthropoda</taxon>
        <taxon>Hexapoda</taxon>
        <taxon>Insecta</taxon>
        <taxon>Pterygota</taxon>
        <taxon>Neoptera</taxon>
        <taxon>Endopterygota</taxon>
        <taxon>Coleoptera</taxon>
        <taxon>Polyphaga</taxon>
        <taxon>Cucujiformia</taxon>
        <taxon>Chrysomeloidea</taxon>
        <taxon>Chrysomelidae</taxon>
        <taxon>Galerucinae</taxon>
        <taxon>Alticini</taxon>
        <taxon>Phyllotreta</taxon>
    </lineage>
</organism>
<dbReference type="EMBL" id="OU900104">
    <property type="protein sequence ID" value="CAG9855878.1"/>
    <property type="molecule type" value="Genomic_DNA"/>
</dbReference>
<dbReference type="GO" id="GO:1903566">
    <property type="term" value="P:positive regulation of protein localization to cilium"/>
    <property type="evidence" value="ECO:0007669"/>
    <property type="project" value="TreeGrafter"/>
</dbReference>
<gene>
    <name evidence="6" type="ORF">PHYEVI_LOCUS2313</name>
</gene>
<feature type="compositionally biased region" description="Polar residues" evidence="5">
    <location>
        <begin position="101"/>
        <end position="110"/>
    </location>
</feature>
<dbReference type="GO" id="GO:0005813">
    <property type="term" value="C:centrosome"/>
    <property type="evidence" value="ECO:0007669"/>
    <property type="project" value="TreeGrafter"/>
</dbReference>
<reference evidence="6" key="1">
    <citation type="submission" date="2022-01" db="EMBL/GenBank/DDBJ databases">
        <authorList>
            <person name="King R."/>
        </authorList>
    </citation>
    <scope>NUCLEOTIDE SEQUENCE</scope>
</reference>
<protein>
    <recommendedName>
        <fullName evidence="2">Endosome-associated-trafficking regulator 1</fullName>
    </recommendedName>
</protein>
<dbReference type="GO" id="GO:0055037">
    <property type="term" value="C:recycling endosome"/>
    <property type="evidence" value="ECO:0007669"/>
    <property type="project" value="TreeGrafter"/>
</dbReference>
<dbReference type="GO" id="GO:0005769">
    <property type="term" value="C:early endosome"/>
    <property type="evidence" value="ECO:0007669"/>
    <property type="project" value="TreeGrafter"/>
</dbReference>
<evidence type="ECO:0000256" key="3">
    <source>
        <dbReference type="ARBA" id="ARBA00023054"/>
    </source>
</evidence>
<evidence type="ECO:0000256" key="2">
    <source>
        <dbReference type="ARBA" id="ARBA00016007"/>
    </source>
</evidence>
<dbReference type="AlphaFoldDB" id="A0A9N9TH52"/>
<evidence type="ECO:0000256" key="4">
    <source>
        <dbReference type="SAM" id="Coils"/>
    </source>
</evidence>
<evidence type="ECO:0000256" key="1">
    <source>
        <dbReference type="ARBA" id="ARBA00007791"/>
    </source>
</evidence>
<sequence length="412" mass="45623">MAEDDPSYKSARSKDDDKDSDDDSSSRLQLDLGDDSPHSTRDLNRLGNQNVPLPASSSNNNETHKREDNPFSFKHFLRSDSANSNYQAKGARPKTYEHRSSSLNYGNNPPESKPARVLPEYSSALPDFVQDHLVIEQCYLGGNTNTEHYSLDVNNLPDFTPSRETRNNGVTIDSSHSRDPLDLPMRSQDSFPLDLPVGGPSSSRSRNGSVSEVGNSKSLPDFLTDSAVCSQINETLSVPHSPEGELERLRSELDLAKRHLADKTRLCDSLNRELDATRNREREYNQNLARALEKVEDNLEKSNKRAAAAENMVIKLKHEVKSLTAELNILKIQNPPGPGEEAAGGQGYSNLNFYRLAQELRSAAGSAEHSLRQLLTGVDNLRIMAASLENVHRLEETSDHFSNFDEGAGPAL</sequence>
<evidence type="ECO:0000256" key="5">
    <source>
        <dbReference type="SAM" id="MobiDB-lite"/>
    </source>
</evidence>
<dbReference type="InterPro" id="IPR026757">
    <property type="entry name" value="ENTR1"/>
</dbReference>
<dbReference type="GO" id="GO:0036064">
    <property type="term" value="C:ciliary basal body"/>
    <property type="evidence" value="ECO:0007669"/>
    <property type="project" value="TreeGrafter"/>
</dbReference>
<evidence type="ECO:0000313" key="7">
    <source>
        <dbReference type="Proteomes" id="UP001153712"/>
    </source>
</evidence>
<evidence type="ECO:0000313" key="6">
    <source>
        <dbReference type="EMBL" id="CAG9855878.1"/>
    </source>
</evidence>
<feature type="compositionally biased region" description="Low complexity" evidence="5">
    <location>
        <begin position="196"/>
        <end position="211"/>
    </location>
</feature>
<proteinExistence type="inferred from homology"/>
<dbReference type="PANTHER" id="PTHR31259:SF3">
    <property type="entry name" value="ENDOSOME-ASSOCIATED-TRAFFICKING REGULATOR 1"/>
    <property type="match status" value="1"/>
</dbReference>
<feature type="coiled-coil region" evidence="4">
    <location>
        <begin position="246"/>
        <end position="333"/>
    </location>
</feature>
<dbReference type="OrthoDB" id="6499155at2759"/>
<keyword evidence="7" id="KW-1185">Reference proteome</keyword>
<accession>A0A9N9TH52</accession>
<feature type="compositionally biased region" description="Polar residues" evidence="5">
    <location>
        <begin position="46"/>
        <end position="61"/>
    </location>
</feature>
<feature type="region of interest" description="Disordered" evidence="5">
    <location>
        <begin position="155"/>
        <end position="218"/>
    </location>
</feature>
<dbReference type="GO" id="GO:0032465">
    <property type="term" value="P:regulation of cytokinesis"/>
    <property type="evidence" value="ECO:0007669"/>
    <property type="project" value="TreeGrafter"/>
</dbReference>
<dbReference type="Proteomes" id="UP001153712">
    <property type="component" value="Chromosome 11"/>
</dbReference>
<keyword evidence="3 4" id="KW-0175">Coiled coil</keyword>
<dbReference type="GO" id="GO:0030496">
    <property type="term" value="C:midbody"/>
    <property type="evidence" value="ECO:0007669"/>
    <property type="project" value="TreeGrafter"/>
</dbReference>
<feature type="compositionally biased region" description="Basic and acidic residues" evidence="5">
    <location>
        <begin position="35"/>
        <end position="44"/>
    </location>
</feature>
<name>A0A9N9TH52_PHYSR</name>
<dbReference type="PANTHER" id="PTHR31259">
    <property type="entry name" value="ENDOSOME-ASSOCIATED TRAFFICKING REGULATOR 1"/>
    <property type="match status" value="1"/>
</dbReference>
<dbReference type="GO" id="GO:0045724">
    <property type="term" value="P:positive regulation of cilium assembly"/>
    <property type="evidence" value="ECO:0007669"/>
    <property type="project" value="TreeGrafter"/>
</dbReference>
<feature type="region of interest" description="Disordered" evidence="5">
    <location>
        <begin position="1"/>
        <end position="113"/>
    </location>
</feature>